<reference evidence="2" key="1">
    <citation type="journal article" date="2014" name="Genome Announc.">
        <title>Draft Genome Sequences of Marine Flavobacterium Nonlabens Strains NR17, NR24, NR27, NR32, NR33, and Ara13.</title>
        <authorList>
            <person name="Nakanishi M."/>
            <person name="Meirelles P."/>
            <person name="Suzuki R."/>
            <person name="Takatani N."/>
            <person name="Mino S."/>
            <person name="Suda W."/>
            <person name="Oshima K."/>
            <person name="Hattori M."/>
            <person name="Ohkuma M."/>
            <person name="Hosokawa M."/>
            <person name="Miyashita K."/>
            <person name="Thompson F.L."/>
            <person name="Niwa A."/>
            <person name="Sawabe T."/>
            <person name="Sawabe T."/>
        </authorList>
    </citation>
    <scope>NUCLEOTIDE SEQUENCE [LARGE SCALE GENOMIC DNA]</scope>
    <source>
        <strain evidence="2">JCM 19294</strain>
    </source>
</reference>
<gene>
    <name evidence="2" type="ORF">JCM19294_251</name>
</gene>
<dbReference type="Proteomes" id="UP000029221">
    <property type="component" value="Unassembled WGS sequence"/>
</dbReference>
<dbReference type="InterPro" id="IPR008964">
    <property type="entry name" value="Invasin/intimin_cell_adhesion"/>
</dbReference>
<name>A0A090Q3Z0_9FLAO</name>
<dbReference type="Gene3D" id="2.60.120.430">
    <property type="entry name" value="Galactose-binding lectin"/>
    <property type="match status" value="2"/>
</dbReference>
<proteinExistence type="predicted"/>
<evidence type="ECO:0000313" key="3">
    <source>
        <dbReference type="Proteomes" id="UP000029221"/>
    </source>
</evidence>
<dbReference type="GO" id="GO:0016787">
    <property type="term" value="F:hydrolase activity"/>
    <property type="evidence" value="ECO:0007669"/>
    <property type="project" value="UniProtKB-KW"/>
</dbReference>
<evidence type="ECO:0000313" key="2">
    <source>
        <dbReference type="EMBL" id="GAK97715.1"/>
    </source>
</evidence>
<dbReference type="Gene3D" id="2.60.40.1080">
    <property type="match status" value="1"/>
</dbReference>
<dbReference type="STRING" id="319236.BST91_06675"/>
<dbReference type="InterPro" id="IPR008979">
    <property type="entry name" value="Galactose-bd-like_sf"/>
</dbReference>
<keyword evidence="3" id="KW-1185">Reference proteome</keyword>
<comment type="caution">
    <text evidence="2">The sequence shown here is derived from an EMBL/GenBank/DDBJ whole genome shotgun (WGS) entry which is preliminary data.</text>
</comment>
<dbReference type="eggNOG" id="COG5492">
    <property type="taxonomic scope" value="Bacteria"/>
</dbReference>
<feature type="chain" id="PRO_5001861518" evidence="1">
    <location>
        <begin position="27"/>
        <end position="640"/>
    </location>
</feature>
<accession>A0A090Q3Z0</accession>
<sequence>MMKNRVYKLKAIGSFLALIMVLISCERDLSDDAVEAGFPTTGEIFTDNFVAMGSNFYFPFQGAKPDVFSVDNQVAYESNSSIRIDVPNANDPDGSFAGAIFRSDAGPRDLSGYDALTFWARATQGVAIGEMGFGVDFEGDRFRVARTNVSLSTAWQKIIIPIPDASKLTQERGMLWFSAGTQDTGGNAYTFWVDEVQFEKLGTIAQPRPRILEGQDQVTSSFTGSDLPIGGLTQTLNSANGDITVTAAPAYFDFSSSDNSVATIDSSGIAMVSGPGTTVISASLAGIDAAGSLTINSLGNFTSAPVPTRDPSNVISVFSDAYNNVPVDYYNGFFTPDGQTTQGGAPPANFGGDNVITYTDLNFVGIGTFLNVPTVNASSMTHIHVDLQVRETIDPGDFIRLQLINNVGGNESSGSVTLSSNQLQENQWVGFDVPLANFTGLASRDQLGLIFFVSDSTISNLFVDNIYYYTVPTSPVVAAPTPADPSSNVISLYSNAYTNVPVDTFRTPWSSAATTLTDEVIAGDDVKKYATLGFAGIETTSNTIDATGMTHFRIDTWSAGYTQFNIKLVDFGANGVFGGGDDTEHEVSITSPATGQWVSHDIPLSDFTGLVNRDNIAQYIIVAQPFEGTDVFVDNIYFRN</sequence>
<dbReference type="SUPFAM" id="SSF49373">
    <property type="entry name" value="Invasin/intimin cell-adhesion fragments"/>
    <property type="match status" value="1"/>
</dbReference>
<feature type="signal peptide" evidence="1">
    <location>
        <begin position="1"/>
        <end position="26"/>
    </location>
</feature>
<dbReference type="EMBL" id="BBML01000006">
    <property type="protein sequence ID" value="GAK97715.1"/>
    <property type="molecule type" value="Genomic_DNA"/>
</dbReference>
<keyword evidence="2" id="KW-0378">Hydrolase</keyword>
<keyword evidence="1" id="KW-0732">Signal</keyword>
<evidence type="ECO:0000256" key="1">
    <source>
        <dbReference type="SAM" id="SignalP"/>
    </source>
</evidence>
<organism evidence="2 3">
    <name type="scientific">Nonlabens tegetincola</name>
    <dbReference type="NCBI Taxonomy" id="323273"/>
    <lineage>
        <taxon>Bacteria</taxon>
        <taxon>Pseudomonadati</taxon>
        <taxon>Bacteroidota</taxon>
        <taxon>Flavobacteriia</taxon>
        <taxon>Flavobacteriales</taxon>
        <taxon>Flavobacteriaceae</taxon>
        <taxon>Nonlabens</taxon>
    </lineage>
</organism>
<protein>
    <submittedName>
        <fullName evidence="2">Glycosyl hydrolase</fullName>
    </submittedName>
</protein>
<dbReference type="SUPFAM" id="SSF49785">
    <property type="entry name" value="Galactose-binding domain-like"/>
    <property type="match status" value="1"/>
</dbReference>
<dbReference type="AlphaFoldDB" id="A0A090Q3Z0"/>
<dbReference type="PROSITE" id="PS51257">
    <property type="entry name" value="PROKAR_LIPOPROTEIN"/>
    <property type="match status" value="1"/>
</dbReference>